<sequence length="635" mass="68950">MADPETPPQSGVWIGVDLGTSNSACAIWDSTRGSPKWIRLPVIAFREQSGKLGRMVPSVVRVTEPSTPYSVGAKAVQEHKDATGDAGMLISSVKRLFGKRYSDLDPALLESLPFHVEADENDKESLQLVIPISDGNDKDDCVLVVKTTPVEIAASILKAIKEAAQEYLDKNKTKKHLDIPGEGLVRNAVVGVPAHFSKRHTALVEEACRQAGLDGHVSTCLESTAAAMAYGLAMQDSSSQANIMVIDMGGGTTDITIATKQASSDETSENYSSYKVLVTQGDDHLGGDDIDQTILDYCMQEANSLKDADTEPKGSDFLLSCRKAKEQLCDDSESKVASVGVAIGNHTVTISQEKFHALLKEWLQKAEHLIQRALEEFQKIPGSESISEVILVGGTTRTPSIRALIQSKFSGLELCTSLDPMSSVAQGLAIQAAIQSKLIPVHKLKSALMLDCLPHAIGVELPDGSFCEVIPRNAPLPARGSATFSLADKQQKGVTIKAVEEIKVNGTNDATINYEPMAREPFTFLLRRLTNEEMAAMDRRAIEVGMKVDAEGQFMVSIFDQNDPEQVRKKERFENMKDKDSTVKELSYLADLVISESGTSTEQFMLMGTLVAVFILYIAVRMAFNDPLILDGGEI</sequence>
<keyword evidence="2 3" id="KW-0067">ATP-binding</keyword>
<dbReference type="PANTHER" id="PTHR19375">
    <property type="entry name" value="HEAT SHOCK PROTEIN 70KDA"/>
    <property type="match status" value="1"/>
</dbReference>
<dbReference type="PRINTS" id="PR00301">
    <property type="entry name" value="HEATSHOCK70"/>
</dbReference>
<evidence type="ECO:0000256" key="1">
    <source>
        <dbReference type="ARBA" id="ARBA00022741"/>
    </source>
</evidence>
<comment type="similarity">
    <text evidence="3">Belongs to the heat shock protein 70 family.</text>
</comment>
<dbReference type="GO" id="GO:0005524">
    <property type="term" value="F:ATP binding"/>
    <property type="evidence" value="ECO:0007669"/>
    <property type="project" value="UniProtKB-KW"/>
</dbReference>
<dbReference type="GO" id="GO:0140662">
    <property type="term" value="F:ATP-dependent protein folding chaperone"/>
    <property type="evidence" value="ECO:0007669"/>
    <property type="project" value="InterPro"/>
</dbReference>
<dbReference type="SUPFAM" id="SSF53067">
    <property type="entry name" value="Actin-like ATPase domain"/>
    <property type="match status" value="2"/>
</dbReference>
<dbReference type="InterPro" id="IPR043129">
    <property type="entry name" value="ATPase_NBD"/>
</dbReference>
<gene>
    <name evidence="4" type="ORF">CYCCA115_LOCUS21096</name>
</gene>
<name>A0AAD2JMN5_9STRA</name>
<dbReference type="EMBL" id="CAKOGP040002202">
    <property type="protein sequence ID" value="CAJ1965399.1"/>
    <property type="molecule type" value="Genomic_DNA"/>
</dbReference>
<dbReference type="InterPro" id="IPR018181">
    <property type="entry name" value="Heat_shock_70_CS"/>
</dbReference>
<evidence type="ECO:0000256" key="2">
    <source>
        <dbReference type="ARBA" id="ARBA00022840"/>
    </source>
</evidence>
<organism evidence="4 5">
    <name type="scientific">Cylindrotheca closterium</name>
    <dbReference type="NCBI Taxonomy" id="2856"/>
    <lineage>
        <taxon>Eukaryota</taxon>
        <taxon>Sar</taxon>
        <taxon>Stramenopiles</taxon>
        <taxon>Ochrophyta</taxon>
        <taxon>Bacillariophyta</taxon>
        <taxon>Bacillariophyceae</taxon>
        <taxon>Bacillariophycidae</taxon>
        <taxon>Bacillariales</taxon>
        <taxon>Bacillariaceae</taxon>
        <taxon>Cylindrotheca</taxon>
    </lineage>
</organism>
<dbReference type="Proteomes" id="UP001295423">
    <property type="component" value="Unassembled WGS sequence"/>
</dbReference>
<keyword evidence="5" id="KW-1185">Reference proteome</keyword>
<evidence type="ECO:0000313" key="4">
    <source>
        <dbReference type="EMBL" id="CAJ1965399.1"/>
    </source>
</evidence>
<dbReference type="SUPFAM" id="SSF100920">
    <property type="entry name" value="Heat shock protein 70kD (HSP70), peptide-binding domain"/>
    <property type="match status" value="1"/>
</dbReference>
<comment type="caution">
    <text evidence="4">The sequence shown here is derived from an EMBL/GenBank/DDBJ whole genome shotgun (WGS) entry which is preliminary data.</text>
</comment>
<dbReference type="Gene3D" id="2.60.34.10">
    <property type="entry name" value="Substrate Binding Domain Of DNAk, Chain A, domain 1"/>
    <property type="match status" value="1"/>
</dbReference>
<keyword evidence="1 3" id="KW-0547">Nucleotide-binding</keyword>
<dbReference type="InterPro" id="IPR029047">
    <property type="entry name" value="HSP70_peptide-bd_sf"/>
</dbReference>
<protein>
    <submittedName>
        <fullName evidence="4">Uncharacterized protein</fullName>
    </submittedName>
</protein>
<dbReference type="PROSITE" id="PS00297">
    <property type="entry name" value="HSP70_1"/>
    <property type="match status" value="1"/>
</dbReference>
<proteinExistence type="inferred from homology"/>
<evidence type="ECO:0000256" key="3">
    <source>
        <dbReference type="RuleBase" id="RU003322"/>
    </source>
</evidence>
<dbReference type="Gene3D" id="3.30.420.40">
    <property type="match status" value="2"/>
</dbReference>
<accession>A0AAD2JMN5</accession>
<dbReference type="InterPro" id="IPR013126">
    <property type="entry name" value="Hsp_70_fam"/>
</dbReference>
<reference evidence="4" key="1">
    <citation type="submission" date="2023-08" db="EMBL/GenBank/DDBJ databases">
        <authorList>
            <person name="Audoor S."/>
            <person name="Bilcke G."/>
        </authorList>
    </citation>
    <scope>NUCLEOTIDE SEQUENCE</scope>
</reference>
<evidence type="ECO:0000313" key="5">
    <source>
        <dbReference type="Proteomes" id="UP001295423"/>
    </source>
</evidence>
<dbReference type="Pfam" id="PF00012">
    <property type="entry name" value="HSP70"/>
    <property type="match status" value="1"/>
</dbReference>
<dbReference type="AlphaFoldDB" id="A0AAD2JMN5"/>
<dbReference type="Gene3D" id="3.90.640.10">
    <property type="entry name" value="Actin, Chain A, domain 4"/>
    <property type="match status" value="1"/>
</dbReference>